<dbReference type="AlphaFoldDB" id="A0A7J0GW36"/>
<sequence>MALRVSLLKHLLSNVASVILGIAEFKGLDGAGECGKSSPNAEAFRLAA</sequence>
<keyword evidence="3" id="KW-1185">Reference proteome</keyword>
<reference evidence="2 3" key="1">
    <citation type="submission" date="2019-07" db="EMBL/GenBank/DDBJ databases">
        <title>De Novo Assembly of kiwifruit Actinidia rufa.</title>
        <authorList>
            <person name="Sugita-Konishi S."/>
            <person name="Sato K."/>
            <person name="Mori E."/>
            <person name="Abe Y."/>
            <person name="Kisaki G."/>
            <person name="Hamano K."/>
            <person name="Suezawa K."/>
            <person name="Otani M."/>
            <person name="Fukuda T."/>
            <person name="Manabe T."/>
            <person name="Gomi K."/>
            <person name="Tabuchi M."/>
            <person name="Akimitsu K."/>
            <person name="Kataoka I."/>
        </authorList>
    </citation>
    <scope>NUCLEOTIDE SEQUENCE [LARGE SCALE GENOMIC DNA]</scope>
    <source>
        <strain evidence="3">cv. Fuchu</strain>
    </source>
</reference>
<proteinExistence type="predicted"/>
<accession>A0A7J0GW36</accession>
<protein>
    <submittedName>
        <fullName evidence="2">Uncharacterized protein</fullName>
    </submittedName>
</protein>
<evidence type="ECO:0000313" key="2">
    <source>
        <dbReference type="EMBL" id="GFZ15049.1"/>
    </source>
</evidence>
<evidence type="ECO:0000256" key="1">
    <source>
        <dbReference type="SAM" id="SignalP"/>
    </source>
</evidence>
<gene>
    <name evidence="2" type="ORF">Acr_24g0012390</name>
</gene>
<evidence type="ECO:0000313" key="3">
    <source>
        <dbReference type="Proteomes" id="UP000585474"/>
    </source>
</evidence>
<name>A0A7J0GW36_9ERIC</name>
<feature type="chain" id="PRO_5029508937" evidence="1">
    <location>
        <begin position="18"/>
        <end position="48"/>
    </location>
</feature>
<organism evidence="2 3">
    <name type="scientific">Actinidia rufa</name>
    <dbReference type="NCBI Taxonomy" id="165716"/>
    <lineage>
        <taxon>Eukaryota</taxon>
        <taxon>Viridiplantae</taxon>
        <taxon>Streptophyta</taxon>
        <taxon>Embryophyta</taxon>
        <taxon>Tracheophyta</taxon>
        <taxon>Spermatophyta</taxon>
        <taxon>Magnoliopsida</taxon>
        <taxon>eudicotyledons</taxon>
        <taxon>Gunneridae</taxon>
        <taxon>Pentapetalae</taxon>
        <taxon>asterids</taxon>
        <taxon>Ericales</taxon>
        <taxon>Actinidiaceae</taxon>
        <taxon>Actinidia</taxon>
    </lineage>
</organism>
<feature type="signal peptide" evidence="1">
    <location>
        <begin position="1"/>
        <end position="17"/>
    </location>
</feature>
<comment type="caution">
    <text evidence="2">The sequence shown here is derived from an EMBL/GenBank/DDBJ whole genome shotgun (WGS) entry which is preliminary data.</text>
</comment>
<keyword evidence="1" id="KW-0732">Signal</keyword>
<dbReference type="EMBL" id="BJWL01000024">
    <property type="protein sequence ID" value="GFZ15049.1"/>
    <property type="molecule type" value="Genomic_DNA"/>
</dbReference>
<dbReference type="Proteomes" id="UP000585474">
    <property type="component" value="Unassembled WGS sequence"/>
</dbReference>